<feature type="coiled-coil region" evidence="1">
    <location>
        <begin position="117"/>
        <end position="177"/>
    </location>
</feature>
<comment type="caution">
    <text evidence="3">The sequence shown here is derived from an EMBL/GenBank/DDBJ whole genome shotgun (WGS) entry which is preliminary data.</text>
</comment>
<dbReference type="STRING" id="1798495.A3C19_02945"/>
<dbReference type="EMBL" id="MFLI01000014">
    <property type="protein sequence ID" value="OGG62048.1"/>
    <property type="molecule type" value="Genomic_DNA"/>
</dbReference>
<feature type="transmembrane region" description="Helical" evidence="2">
    <location>
        <begin position="29"/>
        <end position="48"/>
    </location>
</feature>
<accession>A0A1F6DKU8</accession>
<keyword evidence="2" id="KW-1133">Transmembrane helix</keyword>
<organism evidence="3 4">
    <name type="scientific">Candidatus Kaiserbacteria bacterium RIFCSPHIGHO2_02_FULL_54_22</name>
    <dbReference type="NCBI Taxonomy" id="1798495"/>
    <lineage>
        <taxon>Bacteria</taxon>
        <taxon>Candidatus Kaiseribacteriota</taxon>
    </lineage>
</organism>
<feature type="transmembrane region" description="Helical" evidence="2">
    <location>
        <begin position="55"/>
        <end position="75"/>
    </location>
</feature>
<keyword evidence="2" id="KW-0472">Membrane</keyword>
<gene>
    <name evidence="3" type="ORF">A3C19_02945</name>
</gene>
<protein>
    <submittedName>
        <fullName evidence="3">Uncharacterized protein</fullName>
    </submittedName>
</protein>
<name>A0A1F6DKU8_9BACT</name>
<evidence type="ECO:0000256" key="2">
    <source>
        <dbReference type="SAM" id="Phobius"/>
    </source>
</evidence>
<feature type="transmembrane region" description="Helical" evidence="2">
    <location>
        <begin position="87"/>
        <end position="110"/>
    </location>
</feature>
<proteinExistence type="predicted"/>
<evidence type="ECO:0000256" key="1">
    <source>
        <dbReference type="SAM" id="Coils"/>
    </source>
</evidence>
<dbReference type="AlphaFoldDB" id="A0A1F6DKU8"/>
<keyword evidence="2" id="KW-0812">Transmembrane</keyword>
<evidence type="ECO:0000313" key="3">
    <source>
        <dbReference type="EMBL" id="OGG62048.1"/>
    </source>
</evidence>
<evidence type="ECO:0000313" key="4">
    <source>
        <dbReference type="Proteomes" id="UP000178532"/>
    </source>
</evidence>
<reference evidence="3 4" key="1">
    <citation type="journal article" date="2016" name="Nat. Commun.">
        <title>Thousands of microbial genomes shed light on interconnected biogeochemical processes in an aquifer system.</title>
        <authorList>
            <person name="Anantharaman K."/>
            <person name="Brown C.T."/>
            <person name="Hug L.A."/>
            <person name="Sharon I."/>
            <person name="Castelle C.J."/>
            <person name="Probst A.J."/>
            <person name="Thomas B.C."/>
            <person name="Singh A."/>
            <person name="Wilkins M.J."/>
            <person name="Karaoz U."/>
            <person name="Brodie E.L."/>
            <person name="Williams K.H."/>
            <person name="Hubbard S.S."/>
            <person name="Banfield J.F."/>
        </authorList>
    </citation>
    <scope>NUCLEOTIDE SEQUENCE [LARGE SCALE GENOMIC DNA]</scope>
</reference>
<dbReference type="Proteomes" id="UP000178532">
    <property type="component" value="Unassembled WGS sequence"/>
</dbReference>
<keyword evidence="1" id="KW-0175">Coiled coil</keyword>
<sequence>MFEWFILFGPAIAAAYCTAKGSSYIGITASGVLCSAGATVGGFFGATFIGPFGMIMAIVTGLAGWLVILILLLIFNGRIFKENALWFGASLLVSEVPFVGSIPALTIVMWRMHHVQIKIEKEALKKWKKENADAQLQERRQQIAEQAQMIQYQAGQVAQAQQEAANDAMAIEAANDERIPEEVRKAA</sequence>